<accession>A0A161Z6D5</accession>
<comment type="caution">
    <text evidence="1">The sequence shown here is derived from an EMBL/GenBank/DDBJ whole genome shotgun (WGS) entry which is preliminary data.</text>
</comment>
<dbReference type="AlphaFoldDB" id="A0A161Z6D5"/>
<dbReference type="Proteomes" id="UP000076512">
    <property type="component" value="Unassembled WGS sequence"/>
</dbReference>
<name>A0A161Z6D5_9NOCA</name>
<evidence type="ECO:0000313" key="2">
    <source>
        <dbReference type="Proteomes" id="UP000076512"/>
    </source>
</evidence>
<evidence type="ECO:0000313" key="1">
    <source>
        <dbReference type="EMBL" id="KZM75524.1"/>
    </source>
</evidence>
<proteinExistence type="predicted"/>
<protein>
    <submittedName>
        <fullName evidence="1">Uncharacterized protein</fullName>
    </submittedName>
</protein>
<dbReference type="EMBL" id="LWGR01000003">
    <property type="protein sequence ID" value="KZM75524.1"/>
    <property type="molecule type" value="Genomic_DNA"/>
</dbReference>
<reference evidence="1 2" key="1">
    <citation type="submission" date="2016-04" db="EMBL/GenBank/DDBJ databases">
        <authorList>
            <person name="Evans L.H."/>
            <person name="Alamgir A."/>
            <person name="Owens N."/>
            <person name="Weber N.D."/>
            <person name="Virtaneva K."/>
            <person name="Barbian K."/>
            <person name="Babar A."/>
            <person name="Rosenke K."/>
        </authorList>
    </citation>
    <scope>NUCLEOTIDE SEQUENCE [LARGE SCALE GENOMIC DNA]</scope>
    <source>
        <strain evidence="1 2">IFM 0406</strain>
    </source>
</reference>
<dbReference type="STRING" id="455432.AWN90_19295"/>
<gene>
    <name evidence="1" type="ORF">AWN90_19295</name>
</gene>
<sequence>MPETRYSVSIHEVIERRDIYRREFGLNAFCGDGGLYVSAEPVSGLMMPRSLAVRVLAAEGLAPVPVVSIHSTVWMLLGDGPTSLGESGRIAMRLLRFGVMVVVPRGVIGLPTPGDPVRVWIRPPQGRTRPGVPALADAIIAAATTIRGRHDR</sequence>
<organism evidence="1 2">
    <name type="scientific">Nocardia terpenica</name>
    <dbReference type="NCBI Taxonomy" id="455432"/>
    <lineage>
        <taxon>Bacteria</taxon>
        <taxon>Bacillati</taxon>
        <taxon>Actinomycetota</taxon>
        <taxon>Actinomycetes</taxon>
        <taxon>Mycobacteriales</taxon>
        <taxon>Nocardiaceae</taxon>
        <taxon>Nocardia</taxon>
    </lineage>
</organism>
<keyword evidence="2" id="KW-1185">Reference proteome</keyword>